<dbReference type="PANTHER" id="PTHR24248:SF125">
    <property type="entry name" value="DOPAMINE D2-LIKE RECEPTOR"/>
    <property type="match status" value="1"/>
</dbReference>
<dbReference type="GO" id="GO:0045202">
    <property type="term" value="C:synapse"/>
    <property type="evidence" value="ECO:0007669"/>
    <property type="project" value="GOC"/>
</dbReference>
<dbReference type="GO" id="GO:0005886">
    <property type="term" value="C:plasma membrane"/>
    <property type="evidence" value="ECO:0007669"/>
    <property type="project" value="UniProtKB-SubCell"/>
</dbReference>
<dbReference type="SUPFAM" id="SSF81321">
    <property type="entry name" value="Family A G protein-coupled receptor-like"/>
    <property type="match status" value="1"/>
</dbReference>
<dbReference type="PRINTS" id="PR00237">
    <property type="entry name" value="GPCRRHODOPSN"/>
</dbReference>
<keyword evidence="2" id="KW-1003">Cell membrane</keyword>
<proteinExistence type="inferred from homology"/>
<name>A0A1I8JEW4_9PLAT</name>
<accession>A0A1I8JEW4</accession>
<feature type="transmembrane region" description="Helical" evidence="11">
    <location>
        <begin position="82"/>
        <end position="104"/>
    </location>
</feature>
<dbReference type="Proteomes" id="UP000095280">
    <property type="component" value="Unplaced"/>
</dbReference>
<keyword evidence="8 10" id="KW-0675">Receptor</keyword>
<evidence type="ECO:0000256" key="2">
    <source>
        <dbReference type="ARBA" id="ARBA00022475"/>
    </source>
</evidence>
<dbReference type="PANTHER" id="PTHR24248">
    <property type="entry name" value="ADRENERGIC RECEPTOR-RELATED G-PROTEIN COUPLED RECEPTOR"/>
    <property type="match status" value="1"/>
</dbReference>
<protein>
    <submittedName>
        <fullName evidence="14">G_PROTEIN_RECEP_F1_2 domain-containing protein</fullName>
    </submittedName>
</protein>
<evidence type="ECO:0000256" key="11">
    <source>
        <dbReference type="SAM" id="Phobius"/>
    </source>
</evidence>
<sequence>AVSNTSLTNVNATADAIRRLLLADDSVTNSSSDAEGLSFADVERRYWVLCLLLFPCFTIFGNVLVVMSVVRERSLQSVTNYFIVSLAFADILVGAIVMPISVFVEVMNGVWLFANILCDLWIMCDALFSTASILNLVAISIDRFIAVTQPIKYSKHKNSKRTHVTIAATWLLSMAIALPIGCGLQNLNGIRNRPEFKDTCTFFHGDFLIYSSLGSFYIPCLVMLVLYYRIF</sequence>
<dbReference type="Pfam" id="PF00001">
    <property type="entry name" value="7tm_1"/>
    <property type="match status" value="1"/>
</dbReference>
<evidence type="ECO:0000256" key="3">
    <source>
        <dbReference type="ARBA" id="ARBA00022692"/>
    </source>
</evidence>
<feature type="transmembrane region" description="Helical" evidence="11">
    <location>
        <begin position="110"/>
        <end position="141"/>
    </location>
</feature>
<dbReference type="InterPro" id="IPR017452">
    <property type="entry name" value="GPCR_Rhodpsn_7TM"/>
</dbReference>
<feature type="transmembrane region" description="Helical" evidence="11">
    <location>
        <begin position="46"/>
        <end position="70"/>
    </location>
</feature>
<feature type="transmembrane region" description="Helical" evidence="11">
    <location>
        <begin position="162"/>
        <end position="187"/>
    </location>
</feature>
<dbReference type="Gene3D" id="1.20.1070.10">
    <property type="entry name" value="Rhodopsin 7-helix transmembrane proteins"/>
    <property type="match status" value="1"/>
</dbReference>
<evidence type="ECO:0000256" key="1">
    <source>
        <dbReference type="ARBA" id="ARBA00004651"/>
    </source>
</evidence>
<dbReference type="AlphaFoldDB" id="A0A1I8JEW4"/>
<keyword evidence="7" id="KW-1015">Disulfide bond</keyword>
<organism evidence="13 14">
    <name type="scientific">Macrostomum lignano</name>
    <dbReference type="NCBI Taxonomy" id="282301"/>
    <lineage>
        <taxon>Eukaryota</taxon>
        <taxon>Metazoa</taxon>
        <taxon>Spiralia</taxon>
        <taxon>Lophotrochozoa</taxon>
        <taxon>Platyhelminthes</taxon>
        <taxon>Rhabditophora</taxon>
        <taxon>Macrostomorpha</taxon>
        <taxon>Macrostomida</taxon>
        <taxon>Macrostomidae</taxon>
        <taxon>Macrostomum</taxon>
    </lineage>
</organism>
<evidence type="ECO:0000256" key="5">
    <source>
        <dbReference type="ARBA" id="ARBA00023040"/>
    </source>
</evidence>
<reference evidence="14" key="1">
    <citation type="submission" date="2016-11" db="UniProtKB">
        <authorList>
            <consortium name="WormBaseParasite"/>
        </authorList>
    </citation>
    <scope>IDENTIFICATION</scope>
</reference>
<dbReference type="GO" id="GO:0001591">
    <property type="term" value="F:dopamine neurotransmitter receptor activity, coupled via Gi/Go"/>
    <property type="evidence" value="ECO:0007669"/>
    <property type="project" value="TreeGrafter"/>
</dbReference>
<evidence type="ECO:0000256" key="4">
    <source>
        <dbReference type="ARBA" id="ARBA00022989"/>
    </source>
</evidence>
<evidence type="ECO:0000259" key="12">
    <source>
        <dbReference type="PROSITE" id="PS50262"/>
    </source>
</evidence>
<comment type="similarity">
    <text evidence="10">Belongs to the G-protein coupled receptor 1 family.</text>
</comment>
<dbReference type="WBParaSite" id="maker-uti_cns_0047217-snap-gene-0.4-mRNA-1">
    <property type="protein sequence ID" value="maker-uti_cns_0047217-snap-gene-0.4-mRNA-1"/>
    <property type="gene ID" value="maker-uti_cns_0047217-snap-gene-0.4"/>
</dbReference>
<dbReference type="InterPro" id="IPR000276">
    <property type="entry name" value="GPCR_Rhodpsn"/>
</dbReference>
<dbReference type="FunFam" id="1.20.1070.10:FF:000523">
    <property type="entry name" value="5-hydroxytryptamine receptor 2B"/>
    <property type="match status" value="1"/>
</dbReference>
<keyword evidence="6 11" id="KW-0472">Membrane</keyword>
<evidence type="ECO:0000256" key="6">
    <source>
        <dbReference type="ARBA" id="ARBA00023136"/>
    </source>
</evidence>
<evidence type="ECO:0000256" key="9">
    <source>
        <dbReference type="ARBA" id="ARBA00023224"/>
    </source>
</evidence>
<evidence type="ECO:0000313" key="14">
    <source>
        <dbReference type="WBParaSite" id="maker-uti_cns_0047217-snap-gene-0.4-mRNA-1"/>
    </source>
</evidence>
<comment type="subcellular location">
    <subcellularLocation>
        <location evidence="1">Cell membrane</location>
        <topology evidence="1">Multi-pass membrane protein</topology>
    </subcellularLocation>
</comment>
<feature type="domain" description="G-protein coupled receptors family 1 profile" evidence="12">
    <location>
        <begin position="61"/>
        <end position="231"/>
    </location>
</feature>
<keyword evidence="5 10" id="KW-0297">G-protein coupled receptor</keyword>
<keyword evidence="3 10" id="KW-0812">Transmembrane</keyword>
<evidence type="ECO:0000256" key="10">
    <source>
        <dbReference type="RuleBase" id="RU000688"/>
    </source>
</evidence>
<dbReference type="PROSITE" id="PS00237">
    <property type="entry name" value="G_PROTEIN_RECEP_F1_1"/>
    <property type="match status" value="1"/>
</dbReference>
<keyword evidence="9 10" id="KW-0807">Transducer</keyword>
<evidence type="ECO:0000256" key="8">
    <source>
        <dbReference type="ARBA" id="ARBA00023170"/>
    </source>
</evidence>
<feature type="transmembrane region" description="Helical" evidence="11">
    <location>
        <begin position="207"/>
        <end position="228"/>
    </location>
</feature>
<evidence type="ECO:0000256" key="7">
    <source>
        <dbReference type="ARBA" id="ARBA00023157"/>
    </source>
</evidence>
<evidence type="ECO:0000313" key="13">
    <source>
        <dbReference type="Proteomes" id="UP000095280"/>
    </source>
</evidence>
<keyword evidence="13" id="KW-1185">Reference proteome</keyword>
<dbReference type="GO" id="GO:0004930">
    <property type="term" value="F:G protein-coupled receptor activity"/>
    <property type="evidence" value="ECO:0007669"/>
    <property type="project" value="UniProtKB-KW"/>
</dbReference>
<keyword evidence="4 11" id="KW-1133">Transmembrane helix</keyword>
<dbReference type="PROSITE" id="PS50262">
    <property type="entry name" value="G_PROTEIN_RECEP_F1_2"/>
    <property type="match status" value="1"/>
</dbReference>